<dbReference type="Gene3D" id="1.10.10.580">
    <property type="entry name" value="Structural maintenance of chromosome 1. Chain E"/>
    <property type="match status" value="1"/>
</dbReference>
<dbReference type="InterPro" id="IPR003768">
    <property type="entry name" value="ScpA"/>
</dbReference>
<dbReference type="PANTHER" id="PTHR33969">
    <property type="entry name" value="SEGREGATION AND CONDENSATION PROTEIN A"/>
    <property type="match status" value="1"/>
</dbReference>
<sequence length="229" mass="26240">MTLITLDQFSGPFSLLINLIDDEKLSISDLSLSQVTEQYLTYLEGLEEKKAEELSDFLVVASRLLLLKARLLLPQLMPDEEEGPNLADQLRLYKMFVKASRHIDKLWITPAVSYGRVEAMRKASEFVVPENVTKKNLLDSMWHLIKRIRPAKPIPEMSIDKTVSLRETIAKFKNLFKKMNALTFDECLSEKGNKTEILVSFLAILELVKQNIVSLRQEGSFARIDIQKL</sequence>
<accession>A0A1F6M3Z1</accession>
<evidence type="ECO:0000256" key="1">
    <source>
        <dbReference type="ARBA" id="ARBA00044777"/>
    </source>
</evidence>
<name>A0A1F6M3Z1_9BACT</name>
<reference evidence="2 3" key="1">
    <citation type="journal article" date="2016" name="Nat. Commun.">
        <title>Thousands of microbial genomes shed light on interconnected biogeochemical processes in an aquifer system.</title>
        <authorList>
            <person name="Anantharaman K."/>
            <person name="Brown C.T."/>
            <person name="Hug L.A."/>
            <person name="Sharon I."/>
            <person name="Castelle C.J."/>
            <person name="Probst A.J."/>
            <person name="Thomas B.C."/>
            <person name="Singh A."/>
            <person name="Wilkins M.J."/>
            <person name="Karaoz U."/>
            <person name="Brodie E.L."/>
            <person name="Williams K.H."/>
            <person name="Hubbard S.S."/>
            <person name="Banfield J.F."/>
        </authorList>
    </citation>
    <scope>NUCLEOTIDE SEQUENCE [LARGE SCALE GENOMIC DNA]</scope>
</reference>
<dbReference type="InterPro" id="IPR023093">
    <property type="entry name" value="ScpA-like_C"/>
</dbReference>
<organism evidence="2 3">
    <name type="scientific">Candidatus Magasanikbacteria bacterium RIFCSPHIGHO2_02_FULL_41_13</name>
    <dbReference type="NCBI Taxonomy" id="1798676"/>
    <lineage>
        <taxon>Bacteria</taxon>
        <taxon>Candidatus Magasanikiibacteriota</taxon>
    </lineage>
</organism>
<dbReference type="STRING" id="1798676.A3B90_01265"/>
<dbReference type="EMBL" id="MFPX01000020">
    <property type="protein sequence ID" value="OGH66310.1"/>
    <property type="molecule type" value="Genomic_DNA"/>
</dbReference>
<protein>
    <recommendedName>
        <fullName evidence="1">Segregation and condensation protein A</fullName>
    </recommendedName>
</protein>
<gene>
    <name evidence="2" type="ORF">A3B90_01265</name>
</gene>
<evidence type="ECO:0000313" key="3">
    <source>
        <dbReference type="Proteomes" id="UP000178742"/>
    </source>
</evidence>
<dbReference type="Gene3D" id="6.10.250.2410">
    <property type="match status" value="1"/>
</dbReference>
<dbReference type="PANTHER" id="PTHR33969:SF2">
    <property type="entry name" value="SEGREGATION AND CONDENSATION PROTEIN A"/>
    <property type="match status" value="1"/>
</dbReference>
<comment type="caution">
    <text evidence="2">The sequence shown here is derived from an EMBL/GenBank/DDBJ whole genome shotgun (WGS) entry which is preliminary data.</text>
</comment>
<dbReference type="Pfam" id="PF02616">
    <property type="entry name" value="SMC_ScpA"/>
    <property type="match status" value="1"/>
</dbReference>
<proteinExistence type="predicted"/>
<evidence type="ECO:0000313" key="2">
    <source>
        <dbReference type="EMBL" id="OGH66310.1"/>
    </source>
</evidence>
<dbReference type="AlphaFoldDB" id="A0A1F6M3Z1"/>
<dbReference type="Proteomes" id="UP000178742">
    <property type="component" value="Unassembled WGS sequence"/>
</dbReference>